<name>A0A367QLX2_9NOSO</name>
<sequence length="186" mass="20148">MIRQHKLFSKQPNQLAKSLILAISIVVVTAQEVLAIPLEPILNQKAILLLEELLGIDSNNQAAPSVNQPWTNTQQKTNFPSAYPTCSAPNYAPTYSQGHTGCTPNFPVPTYIPMYPQGYPGYLPGSPQVSPGFAAPTYVPIYPQGYPGYLPGSPQVSPGFAAPTYVPIYPQVSPGFPVPTYIPMYP</sequence>
<comment type="caution">
    <text evidence="1">The sequence shown here is derived from an EMBL/GenBank/DDBJ whole genome shotgun (WGS) entry which is preliminary data.</text>
</comment>
<dbReference type="AlphaFoldDB" id="A0A367QLX2"/>
<evidence type="ECO:0000313" key="1">
    <source>
        <dbReference type="EMBL" id="RCJ25095.1"/>
    </source>
</evidence>
<gene>
    <name evidence="1" type="ORF">A6770_28195</name>
</gene>
<evidence type="ECO:0000313" key="2">
    <source>
        <dbReference type="Proteomes" id="UP000252107"/>
    </source>
</evidence>
<accession>A0A367QLX2</accession>
<keyword evidence="2" id="KW-1185">Reference proteome</keyword>
<protein>
    <submittedName>
        <fullName evidence="1">Uncharacterized protein</fullName>
    </submittedName>
</protein>
<dbReference type="EMBL" id="LXQD01000316">
    <property type="protein sequence ID" value="RCJ25095.1"/>
    <property type="molecule type" value="Genomic_DNA"/>
</dbReference>
<dbReference type="Proteomes" id="UP000252107">
    <property type="component" value="Unassembled WGS sequence"/>
</dbReference>
<proteinExistence type="predicted"/>
<organism evidence="1 2">
    <name type="scientific">Nostoc minutum NIES-26</name>
    <dbReference type="NCBI Taxonomy" id="1844469"/>
    <lineage>
        <taxon>Bacteria</taxon>
        <taxon>Bacillati</taxon>
        <taxon>Cyanobacteriota</taxon>
        <taxon>Cyanophyceae</taxon>
        <taxon>Nostocales</taxon>
        <taxon>Nostocaceae</taxon>
        <taxon>Nostoc</taxon>
    </lineage>
</organism>
<reference evidence="1" key="1">
    <citation type="submission" date="2016-04" db="EMBL/GenBank/DDBJ databases">
        <authorList>
            <person name="Tabuchi Yagui T.R."/>
        </authorList>
    </citation>
    <scope>NUCLEOTIDE SEQUENCE [LARGE SCALE GENOMIC DNA]</scope>
    <source>
        <strain evidence="1">NIES-26</strain>
    </source>
</reference>